<evidence type="ECO:0000313" key="1">
    <source>
        <dbReference type="EMBL" id="KYQ88838.1"/>
    </source>
</evidence>
<dbReference type="AlphaFoldDB" id="A0A151Z4G6"/>
<sequence length="172" mass="20250">MLKRKRDNVVNSDSVYINNVNNNNNNSMNNSESEEECDSDVLKARIKKLEINSPTTSFIDLNHFHQQLMFSNHNTQEQLNQQIHNTKNNYIQTTNDIYGIHHSQHHLQNNNNNNNNNNIDTEFQQHQQKFIGIENESYMDINYILKVAHLENQKKRSDIGYHDNNININNNS</sequence>
<organism evidence="1 2">
    <name type="scientific">Tieghemostelium lacteum</name>
    <name type="common">Slime mold</name>
    <name type="synonym">Dictyostelium lacteum</name>
    <dbReference type="NCBI Taxonomy" id="361077"/>
    <lineage>
        <taxon>Eukaryota</taxon>
        <taxon>Amoebozoa</taxon>
        <taxon>Evosea</taxon>
        <taxon>Eumycetozoa</taxon>
        <taxon>Dictyostelia</taxon>
        <taxon>Dictyosteliales</taxon>
        <taxon>Raperosteliaceae</taxon>
        <taxon>Tieghemostelium</taxon>
    </lineage>
</organism>
<gene>
    <name evidence="1" type="ORF">DLAC_10640</name>
</gene>
<dbReference type="EMBL" id="LODT01000047">
    <property type="protein sequence ID" value="KYQ88838.1"/>
    <property type="molecule type" value="Genomic_DNA"/>
</dbReference>
<protein>
    <submittedName>
        <fullName evidence="1">RabGAP/TBC domain-containing protein</fullName>
    </submittedName>
</protein>
<keyword evidence="2" id="KW-1185">Reference proteome</keyword>
<accession>A0A151Z4G6</accession>
<comment type="caution">
    <text evidence="1">The sequence shown here is derived from an EMBL/GenBank/DDBJ whole genome shotgun (WGS) entry which is preliminary data.</text>
</comment>
<evidence type="ECO:0000313" key="2">
    <source>
        <dbReference type="Proteomes" id="UP000076078"/>
    </source>
</evidence>
<dbReference type="Proteomes" id="UP000076078">
    <property type="component" value="Unassembled WGS sequence"/>
</dbReference>
<name>A0A151Z4G6_TIELA</name>
<dbReference type="InParanoid" id="A0A151Z4G6"/>
<reference evidence="1 2" key="1">
    <citation type="submission" date="2015-12" db="EMBL/GenBank/DDBJ databases">
        <title>Dictyostelia acquired genes for synthesis and detection of signals that induce cell-type specialization by lateral gene transfer from prokaryotes.</title>
        <authorList>
            <person name="Gloeckner G."/>
            <person name="Schaap P."/>
        </authorList>
    </citation>
    <scope>NUCLEOTIDE SEQUENCE [LARGE SCALE GENOMIC DNA]</scope>
    <source>
        <strain evidence="1 2">TK</strain>
    </source>
</reference>
<proteinExistence type="predicted"/>